<sequence length="135" mass="15020">MILWHSETFISKPGAAGVIIFQHSLDVFGAHSLVRTMSSIAHSDPAPALQLVNVKTHTVSGLSPAETEDFFVSLTVLPDGLPEDSYTDHQSLYFIFYYQMPANANISTWANSTEKWQSPLNPSLRPYLRALRPCL</sequence>
<dbReference type="AlphaFoldDB" id="A0A8D9F7L6"/>
<dbReference type="EMBL" id="HBUF01613597">
    <property type="protein sequence ID" value="CAG6779309.1"/>
    <property type="molecule type" value="Transcribed_RNA"/>
</dbReference>
<organism evidence="1">
    <name type="scientific">Cacopsylla melanoneura</name>
    <dbReference type="NCBI Taxonomy" id="428564"/>
    <lineage>
        <taxon>Eukaryota</taxon>
        <taxon>Metazoa</taxon>
        <taxon>Ecdysozoa</taxon>
        <taxon>Arthropoda</taxon>
        <taxon>Hexapoda</taxon>
        <taxon>Insecta</taxon>
        <taxon>Pterygota</taxon>
        <taxon>Neoptera</taxon>
        <taxon>Paraneoptera</taxon>
        <taxon>Hemiptera</taxon>
        <taxon>Sternorrhyncha</taxon>
        <taxon>Psylloidea</taxon>
        <taxon>Psyllidae</taxon>
        <taxon>Psyllinae</taxon>
        <taxon>Cacopsylla</taxon>
    </lineage>
</organism>
<protein>
    <submittedName>
        <fullName evidence="1">Uncharacterized protein</fullName>
    </submittedName>
</protein>
<evidence type="ECO:0000313" key="1">
    <source>
        <dbReference type="EMBL" id="CAG6779324.1"/>
    </source>
</evidence>
<dbReference type="EMBL" id="HBUF01613600">
    <property type="protein sequence ID" value="CAG6779324.1"/>
    <property type="molecule type" value="Transcribed_RNA"/>
</dbReference>
<accession>A0A8D9F7L6</accession>
<name>A0A8D9F7L6_9HEMI</name>
<reference evidence="1" key="1">
    <citation type="submission" date="2021-05" db="EMBL/GenBank/DDBJ databases">
        <authorList>
            <person name="Alioto T."/>
            <person name="Alioto T."/>
            <person name="Gomez Garrido J."/>
        </authorList>
    </citation>
    <scope>NUCLEOTIDE SEQUENCE</scope>
</reference>
<dbReference type="EMBL" id="HBUF01613598">
    <property type="protein sequence ID" value="CAG6779314.1"/>
    <property type="molecule type" value="Transcribed_RNA"/>
</dbReference>
<proteinExistence type="predicted"/>
<dbReference type="EMBL" id="HBUF01613599">
    <property type="protein sequence ID" value="CAG6779319.1"/>
    <property type="molecule type" value="Transcribed_RNA"/>
</dbReference>